<protein>
    <submittedName>
        <fullName evidence="1">Uncharacterized protein</fullName>
    </submittedName>
</protein>
<sequence length="196" mass="22939">MLFVRGDFSDTIKIWTPGLEWAHSLEQFKGVMTNPEYGKSIFAKSILSDGRILVDTYIETKFIFKSDSLFELEDTISKPSEYFDLTVKHVQGLIDDATYKEKKDSIELVYNGKHAYIAKLIFAKNMFKPGKKKVKLPRKVNYLKDEIQLEKQWIEDGKNCYLIRINNIENGDKTTYAYAIDEDLKFVWWQGCKSRH</sequence>
<evidence type="ECO:0000313" key="1">
    <source>
        <dbReference type="EMBL" id="OQP48005.1"/>
    </source>
</evidence>
<reference evidence="2" key="1">
    <citation type="submission" date="2016-04" db="EMBL/GenBank/DDBJ databases">
        <authorList>
            <person name="Chen L."/>
            <person name="Zhuang W."/>
            <person name="Wang G."/>
        </authorList>
    </citation>
    <scope>NUCLEOTIDE SEQUENCE [LARGE SCALE GENOMIC DNA]</scope>
    <source>
        <strain evidence="2">17621</strain>
    </source>
</reference>
<keyword evidence="2" id="KW-1185">Reference proteome</keyword>
<dbReference type="EMBL" id="LVXG01000018">
    <property type="protein sequence ID" value="OQP48005.1"/>
    <property type="molecule type" value="Genomic_DNA"/>
</dbReference>
<comment type="caution">
    <text evidence="1">The sequence shown here is derived from an EMBL/GenBank/DDBJ whole genome shotgun (WGS) entry which is preliminary data.</text>
</comment>
<organism evidence="1 2">
    <name type="scientific">Niastella yeongjuensis</name>
    <dbReference type="NCBI Taxonomy" id="354355"/>
    <lineage>
        <taxon>Bacteria</taxon>
        <taxon>Pseudomonadati</taxon>
        <taxon>Bacteroidota</taxon>
        <taxon>Chitinophagia</taxon>
        <taxon>Chitinophagales</taxon>
        <taxon>Chitinophagaceae</taxon>
        <taxon>Niastella</taxon>
    </lineage>
</organism>
<dbReference type="Proteomes" id="UP000192610">
    <property type="component" value="Unassembled WGS sequence"/>
</dbReference>
<accession>A0A1V9EQ41</accession>
<name>A0A1V9EQ41_9BACT</name>
<dbReference type="AlphaFoldDB" id="A0A1V9EQ41"/>
<evidence type="ECO:0000313" key="2">
    <source>
        <dbReference type="Proteomes" id="UP000192610"/>
    </source>
</evidence>
<proteinExistence type="predicted"/>
<gene>
    <name evidence="1" type="ORF">A4H97_29635</name>
</gene>